<gene>
    <name evidence="2" type="ORF">C1SCF055_LOCUS26283</name>
</gene>
<dbReference type="Proteomes" id="UP001152797">
    <property type="component" value="Unassembled WGS sequence"/>
</dbReference>
<evidence type="ECO:0000313" key="5">
    <source>
        <dbReference type="Proteomes" id="UP001152797"/>
    </source>
</evidence>
<feature type="non-terminal residue" evidence="2">
    <location>
        <position position="1"/>
    </location>
</feature>
<dbReference type="EMBL" id="CAMXCT030002744">
    <property type="protein sequence ID" value="CAL4787452.1"/>
    <property type="molecule type" value="Genomic_DNA"/>
</dbReference>
<evidence type="ECO:0000313" key="2">
    <source>
        <dbReference type="EMBL" id="CAI4000140.1"/>
    </source>
</evidence>
<feature type="non-terminal residue" evidence="2">
    <location>
        <position position="154"/>
    </location>
</feature>
<feature type="region of interest" description="Disordered" evidence="1">
    <location>
        <begin position="99"/>
        <end position="154"/>
    </location>
</feature>
<comment type="caution">
    <text evidence="2">The sequence shown here is derived from an EMBL/GenBank/DDBJ whole genome shotgun (WGS) entry which is preliminary data.</text>
</comment>
<name>A0A9P1CYT3_9DINO</name>
<keyword evidence="4" id="KW-0067">ATP-binding</keyword>
<dbReference type="AlphaFoldDB" id="A0A9P1CYT3"/>
<protein>
    <submittedName>
        <fullName evidence="4">ATP-binding cassette sub-family A member 7</fullName>
    </submittedName>
</protein>
<evidence type="ECO:0000256" key="1">
    <source>
        <dbReference type="SAM" id="MobiDB-lite"/>
    </source>
</evidence>
<keyword evidence="5" id="KW-1185">Reference proteome</keyword>
<dbReference type="GO" id="GO:0005524">
    <property type="term" value="F:ATP binding"/>
    <property type="evidence" value="ECO:0007669"/>
    <property type="project" value="UniProtKB-KW"/>
</dbReference>
<dbReference type="EMBL" id="CAMXCT020002744">
    <property type="protein sequence ID" value="CAL1153515.1"/>
    <property type="molecule type" value="Genomic_DNA"/>
</dbReference>
<evidence type="ECO:0000313" key="4">
    <source>
        <dbReference type="EMBL" id="CAL4787452.1"/>
    </source>
</evidence>
<dbReference type="EMBL" id="CAMXCT010002744">
    <property type="protein sequence ID" value="CAI4000140.1"/>
    <property type="molecule type" value="Genomic_DNA"/>
</dbReference>
<evidence type="ECO:0000313" key="3">
    <source>
        <dbReference type="EMBL" id="CAL1153515.1"/>
    </source>
</evidence>
<keyword evidence="4" id="KW-0547">Nucleotide-binding</keyword>
<reference evidence="3" key="2">
    <citation type="submission" date="2024-04" db="EMBL/GenBank/DDBJ databases">
        <authorList>
            <person name="Chen Y."/>
            <person name="Shah S."/>
            <person name="Dougan E. K."/>
            <person name="Thang M."/>
            <person name="Chan C."/>
        </authorList>
    </citation>
    <scope>NUCLEOTIDE SEQUENCE [LARGE SCALE GENOMIC DNA]</scope>
</reference>
<accession>A0A9P1CYT3</accession>
<organism evidence="2">
    <name type="scientific">Cladocopium goreaui</name>
    <dbReference type="NCBI Taxonomy" id="2562237"/>
    <lineage>
        <taxon>Eukaryota</taxon>
        <taxon>Sar</taxon>
        <taxon>Alveolata</taxon>
        <taxon>Dinophyceae</taxon>
        <taxon>Suessiales</taxon>
        <taxon>Symbiodiniaceae</taxon>
        <taxon>Cladocopium</taxon>
    </lineage>
</organism>
<dbReference type="OrthoDB" id="311765at2759"/>
<sequence length="154" mass="17078">DALGTSTEDNLAQIRSFVRKQVRCAYLAEVSVGLLRYRLRSKSDEELPLADVFRSFEEASKGRLEGCISDYSISQTSLEEVFLHFSREAGVVEDPEIALEDVEDTSPPNKETPVYASDLFGGPGCDEEPAVKERDEEEPQVYASDLLDDPALAE</sequence>
<reference evidence="2" key="1">
    <citation type="submission" date="2022-10" db="EMBL/GenBank/DDBJ databases">
        <authorList>
            <person name="Chen Y."/>
            <person name="Dougan E. K."/>
            <person name="Chan C."/>
            <person name="Rhodes N."/>
            <person name="Thang M."/>
        </authorList>
    </citation>
    <scope>NUCLEOTIDE SEQUENCE</scope>
</reference>
<proteinExistence type="predicted"/>